<dbReference type="Gene3D" id="2.30.30.40">
    <property type="entry name" value="SH3 Domains"/>
    <property type="match status" value="1"/>
</dbReference>
<keyword evidence="1" id="KW-0732">Signal</keyword>
<comment type="caution">
    <text evidence="3">The sequence shown here is derived from an EMBL/GenBank/DDBJ whole genome shotgun (WGS) entry which is preliminary data.</text>
</comment>
<reference evidence="3 4" key="1">
    <citation type="submission" date="2017-01" db="EMBL/GenBank/DDBJ databases">
        <title>Novel large sulfur bacteria in the metagenomes of groundwater-fed chemosynthetic microbial mats in the Lake Huron basin.</title>
        <authorList>
            <person name="Sharrar A.M."/>
            <person name="Flood B.E."/>
            <person name="Bailey J.V."/>
            <person name="Jones D.S."/>
            <person name="Biddanda B."/>
            <person name="Ruberg S.A."/>
            <person name="Marcus D.N."/>
            <person name="Dick G.J."/>
        </authorList>
    </citation>
    <scope>NUCLEOTIDE SEQUENCE [LARGE SCALE GENOMIC DNA]</scope>
    <source>
        <strain evidence="3">A8</strain>
    </source>
</reference>
<evidence type="ECO:0000313" key="4">
    <source>
        <dbReference type="Proteomes" id="UP000192491"/>
    </source>
</evidence>
<dbReference type="Pfam" id="PF08239">
    <property type="entry name" value="SH3_3"/>
    <property type="match status" value="1"/>
</dbReference>
<dbReference type="PROSITE" id="PS51781">
    <property type="entry name" value="SH3B"/>
    <property type="match status" value="1"/>
</dbReference>
<feature type="signal peptide" evidence="1">
    <location>
        <begin position="1"/>
        <end position="25"/>
    </location>
</feature>
<dbReference type="EMBL" id="MTEJ01000004">
    <property type="protein sequence ID" value="OQX16483.1"/>
    <property type="molecule type" value="Genomic_DNA"/>
</dbReference>
<protein>
    <recommendedName>
        <fullName evidence="2">SH3b domain-containing protein</fullName>
    </recommendedName>
</protein>
<proteinExistence type="predicted"/>
<name>A0A1Y1QYM3_9GAMM</name>
<sequence>MKITLQKMLLAVAVLWLSMVLPVAATEASVAASGQKIVVGTGVRVRNAPSVSAKEVGKLTLGSVVDVSQRSKEKAKVGSNTAYWYQISSPVSGWVFGGFTQDFDAAHPDAAWLELTRAKLGKEDKVLTGDALPLGFSDVVELAAFAKTAAAKSTDPETQGELALARLRAMQIAAYALPMEQEKRAAEPYASWLKAQGDQVFADEVSGSYLVPADSFWKLADKYKNAAIGDAIAFHAANAALGGECEGFMSCYSAASQSSEGEYLKRFPKGKYVEPALAMVKTTLDALQADWDSQRDERAETNLAGWEAILKPVEGKTAEQLRKQLNRLKVK</sequence>
<feature type="chain" id="PRO_5013050417" description="SH3b domain-containing protein" evidence="1">
    <location>
        <begin position="26"/>
        <end position="331"/>
    </location>
</feature>
<evidence type="ECO:0000256" key="1">
    <source>
        <dbReference type="SAM" id="SignalP"/>
    </source>
</evidence>
<feature type="domain" description="SH3b" evidence="2">
    <location>
        <begin position="33"/>
        <end position="104"/>
    </location>
</feature>
<dbReference type="Proteomes" id="UP000192491">
    <property type="component" value="Unassembled WGS sequence"/>
</dbReference>
<dbReference type="InterPro" id="IPR003646">
    <property type="entry name" value="SH3-like_bac-type"/>
</dbReference>
<evidence type="ECO:0000259" key="2">
    <source>
        <dbReference type="PROSITE" id="PS51781"/>
    </source>
</evidence>
<dbReference type="AlphaFoldDB" id="A0A1Y1QYM3"/>
<evidence type="ECO:0000313" key="3">
    <source>
        <dbReference type="EMBL" id="OQX16483.1"/>
    </source>
</evidence>
<accession>A0A1Y1QYM3</accession>
<organism evidence="3 4">
    <name type="scientific">Thiothrix lacustris</name>
    <dbReference type="NCBI Taxonomy" id="525917"/>
    <lineage>
        <taxon>Bacteria</taxon>
        <taxon>Pseudomonadati</taxon>
        <taxon>Pseudomonadota</taxon>
        <taxon>Gammaproteobacteria</taxon>
        <taxon>Thiotrichales</taxon>
        <taxon>Thiotrichaceae</taxon>
        <taxon>Thiothrix</taxon>
    </lineage>
</organism>
<gene>
    <name evidence="3" type="ORF">BWK73_03535</name>
</gene>